<keyword evidence="4 6" id="KW-1133">Transmembrane helix</keyword>
<dbReference type="CDD" id="cd16380">
    <property type="entry name" value="YitT_C"/>
    <property type="match status" value="1"/>
</dbReference>
<evidence type="ECO:0000313" key="8">
    <source>
        <dbReference type="EMBL" id="KMW19675.1"/>
    </source>
</evidence>
<feature type="transmembrane region" description="Helical" evidence="6">
    <location>
        <begin position="89"/>
        <end position="108"/>
    </location>
</feature>
<comment type="subcellular location">
    <subcellularLocation>
        <location evidence="1">Cell membrane</location>
        <topology evidence="1">Multi-pass membrane protein</topology>
    </subcellularLocation>
</comment>
<dbReference type="Pfam" id="PF02588">
    <property type="entry name" value="YitT_membrane"/>
    <property type="match status" value="1"/>
</dbReference>
<dbReference type="InterPro" id="IPR051461">
    <property type="entry name" value="UPF0750_membrane"/>
</dbReference>
<evidence type="ECO:0000256" key="3">
    <source>
        <dbReference type="ARBA" id="ARBA00022692"/>
    </source>
</evidence>
<protein>
    <recommendedName>
        <fullName evidence="7">DUF2179 domain-containing protein</fullName>
    </recommendedName>
</protein>
<name>A0A0J9EUY3_9FIRM</name>
<dbReference type="GO" id="GO:0005886">
    <property type="term" value="C:plasma membrane"/>
    <property type="evidence" value="ECO:0007669"/>
    <property type="project" value="UniProtKB-SubCell"/>
</dbReference>
<dbReference type="Proteomes" id="UP000037392">
    <property type="component" value="Unassembled WGS sequence"/>
</dbReference>
<evidence type="ECO:0000313" key="9">
    <source>
        <dbReference type="Proteomes" id="UP000037392"/>
    </source>
</evidence>
<organism evidence="8 9">
    <name type="scientific">[Clostridium] citroniae WAL-19142</name>
    <dbReference type="NCBI Taxonomy" id="742734"/>
    <lineage>
        <taxon>Bacteria</taxon>
        <taxon>Bacillati</taxon>
        <taxon>Bacillota</taxon>
        <taxon>Clostridia</taxon>
        <taxon>Lachnospirales</taxon>
        <taxon>Lachnospiraceae</taxon>
        <taxon>Enterocloster</taxon>
    </lineage>
</organism>
<feature type="transmembrane region" description="Helical" evidence="6">
    <location>
        <begin position="152"/>
        <end position="171"/>
    </location>
</feature>
<keyword evidence="5 6" id="KW-0472">Membrane</keyword>
<dbReference type="InterPro" id="IPR015867">
    <property type="entry name" value="N-reg_PII/ATP_PRibTrfase_C"/>
</dbReference>
<dbReference type="RefSeq" id="WP_007866429.1">
    <property type="nucleotide sequence ID" value="NZ_KQ235878.1"/>
</dbReference>
<keyword evidence="2" id="KW-1003">Cell membrane</keyword>
<feature type="transmembrane region" description="Helical" evidence="6">
    <location>
        <begin position="53"/>
        <end position="77"/>
    </location>
</feature>
<comment type="caution">
    <text evidence="8">The sequence shown here is derived from an EMBL/GenBank/DDBJ whole genome shotgun (WGS) entry which is preliminary data.</text>
</comment>
<reference evidence="8 9" key="1">
    <citation type="submission" date="2011-04" db="EMBL/GenBank/DDBJ databases">
        <title>The Genome Sequence of Clostridium citroniae WAL-19142.</title>
        <authorList>
            <consortium name="The Broad Institute Genome Sequencing Platform"/>
            <person name="Earl A."/>
            <person name="Ward D."/>
            <person name="Feldgarden M."/>
            <person name="Gevers D."/>
            <person name="Warren Y.A."/>
            <person name="Tyrrell K.L."/>
            <person name="Citron D.M."/>
            <person name="Goldstein E.J."/>
            <person name="Daigneault M."/>
            <person name="Allen-Vercoe E."/>
            <person name="Young S.K."/>
            <person name="Zeng Q."/>
            <person name="Gargeya S."/>
            <person name="Fitzgerald M."/>
            <person name="Haas B."/>
            <person name="Abouelleil A."/>
            <person name="Alvarado L."/>
            <person name="Arachchi H.M."/>
            <person name="Berlin A."/>
            <person name="Brown A."/>
            <person name="Chapman S.B."/>
            <person name="Chen Z."/>
            <person name="Dunbar C."/>
            <person name="Freedman E."/>
            <person name="Gearin G."/>
            <person name="Gellesch M."/>
            <person name="Goldberg J."/>
            <person name="Griggs A."/>
            <person name="Gujja S."/>
            <person name="Heilman E.R."/>
            <person name="Heiman D."/>
            <person name="Howarth C."/>
            <person name="Larson L."/>
            <person name="Lui A."/>
            <person name="MacDonald P.J."/>
            <person name="Mehta T."/>
            <person name="Montmayeur A."/>
            <person name="Murphy C."/>
            <person name="Neiman D."/>
            <person name="Pearson M."/>
            <person name="Priest M."/>
            <person name="Roberts A."/>
            <person name="Saif S."/>
            <person name="Shea T."/>
            <person name="Shenoy N."/>
            <person name="Sisk P."/>
            <person name="Stolte C."/>
            <person name="Sykes S."/>
            <person name="White J."/>
            <person name="Yandava C."/>
            <person name="Wortman J."/>
            <person name="Nusbaum C."/>
            <person name="Birren B."/>
        </authorList>
    </citation>
    <scope>NUCLEOTIDE SEQUENCE [LARGE SCALE GENOMIC DNA]</scope>
    <source>
        <strain evidence="8 9">WAL-19142</strain>
    </source>
</reference>
<dbReference type="GeneID" id="93164072"/>
<evidence type="ECO:0000256" key="2">
    <source>
        <dbReference type="ARBA" id="ARBA00022475"/>
    </source>
</evidence>
<accession>A0A0J9EUY3</accession>
<evidence type="ECO:0000256" key="6">
    <source>
        <dbReference type="SAM" id="Phobius"/>
    </source>
</evidence>
<evidence type="ECO:0000256" key="1">
    <source>
        <dbReference type="ARBA" id="ARBA00004651"/>
    </source>
</evidence>
<evidence type="ECO:0000256" key="5">
    <source>
        <dbReference type="ARBA" id="ARBA00023136"/>
    </source>
</evidence>
<dbReference type="OrthoDB" id="1758221at2"/>
<dbReference type="Gene3D" id="3.30.70.120">
    <property type="match status" value="1"/>
</dbReference>
<dbReference type="EMBL" id="ADLK01000020">
    <property type="protein sequence ID" value="KMW19675.1"/>
    <property type="molecule type" value="Genomic_DNA"/>
</dbReference>
<evidence type="ECO:0000256" key="4">
    <source>
        <dbReference type="ARBA" id="ARBA00022989"/>
    </source>
</evidence>
<dbReference type="InterPro" id="IPR003740">
    <property type="entry name" value="YitT"/>
</dbReference>
<gene>
    <name evidence="8" type="ORF">HMPREF9470_02415</name>
</gene>
<dbReference type="PATRIC" id="fig|742734.4.peg.2597"/>
<proteinExistence type="predicted"/>
<keyword evidence="3 6" id="KW-0812">Transmembrane</keyword>
<dbReference type="PANTHER" id="PTHR33545">
    <property type="entry name" value="UPF0750 MEMBRANE PROTEIN YITT-RELATED"/>
    <property type="match status" value="1"/>
</dbReference>
<dbReference type="PIRSF" id="PIRSF006483">
    <property type="entry name" value="Membrane_protein_YitT"/>
    <property type="match status" value="1"/>
</dbReference>
<feature type="domain" description="DUF2179" evidence="7">
    <location>
        <begin position="226"/>
        <end position="279"/>
    </location>
</feature>
<dbReference type="InterPro" id="IPR019264">
    <property type="entry name" value="DUF2179"/>
</dbReference>
<feature type="transmembrane region" description="Helical" evidence="6">
    <location>
        <begin position="12"/>
        <end position="33"/>
    </location>
</feature>
<dbReference type="PANTHER" id="PTHR33545:SF5">
    <property type="entry name" value="UPF0750 MEMBRANE PROTEIN YITT"/>
    <property type="match status" value="1"/>
</dbReference>
<evidence type="ECO:0000259" key="7">
    <source>
        <dbReference type="Pfam" id="PF10035"/>
    </source>
</evidence>
<feature type="transmembrane region" description="Helical" evidence="6">
    <location>
        <begin position="177"/>
        <end position="196"/>
    </location>
</feature>
<dbReference type="Pfam" id="PF10035">
    <property type="entry name" value="DUF2179"/>
    <property type="match status" value="1"/>
</dbReference>
<dbReference type="AlphaFoldDB" id="A0A0J9EUY3"/>
<feature type="transmembrane region" description="Helical" evidence="6">
    <location>
        <begin position="114"/>
        <end position="132"/>
    </location>
</feature>
<sequence>MEKKQTAVREIIRLCQIVLGNAMYAAAVVLFIVPNGLITGGTTGLALFASHTMGIPISLFVSIFNITMFLFGAWILGRQFALTTALSTVIYPLMLGLLEGLGFGGFVMQEKLVAVIYAGILIGAGIGIVMRAGASTGGMDIPSLILKKKFEINVSFSLYLMDCIILGLQLISADSHAILYGILLIIVYTMVLNKVLMSGNVRIQVKIVSRKYETINRLIAERLDCGTSLLHMETGYLHREQEMILAVIARRDLPRLNQLVMNEDPEAFMIINQINEVRGRGFTLKRVYQDSAYQEQMYQEQEEGSV</sequence>